<sequence length="149" mass="17271">MGEKMNKYTFEGYQDMPDAMTFEEMSTAYHGLIDGVGQCDSECEELFDALLNAAFTYTDMRMRWMRFSLEQKASQDNIRTQMHNACIAAVTIIARYMHHQKKDIKWAEIVCGLSQEDILSGNMAYMNLHRKRIGDFMNYIGFVHAVNAR</sequence>
<evidence type="ECO:0000313" key="1">
    <source>
        <dbReference type="EMBL" id="KRM20066.1"/>
    </source>
</evidence>
<dbReference type="eggNOG" id="ENOG50331H7">
    <property type="taxonomic scope" value="Bacteria"/>
</dbReference>
<name>A0A0R1WQN1_9LACO</name>
<keyword evidence="2" id="KW-1185">Reference proteome</keyword>
<comment type="caution">
    <text evidence="1">The sequence shown here is derived from an EMBL/GenBank/DDBJ whole genome shotgun (WGS) entry which is preliminary data.</text>
</comment>
<dbReference type="Gene3D" id="1.10.287.800">
    <property type="entry name" value="protein ne1242"/>
    <property type="match status" value="1"/>
</dbReference>
<evidence type="ECO:0000313" key="2">
    <source>
        <dbReference type="Proteomes" id="UP000051054"/>
    </source>
</evidence>
<dbReference type="EMBL" id="AZGD01000018">
    <property type="protein sequence ID" value="KRM20066.1"/>
    <property type="molecule type" value="Genomic_DNA"/>
</dbReference>
<proteinExistence type="predicted"/>
<dbReference type="Proteomes" id="UP000051054">
    <property type="component" value="Unassembled WGS sequence"/>
</dbReference>
<reference evidence="1 2" key="1">
    <citation type="journal article" date="2015" name="Genome Announc.">
        <title>Expanding the biotechnology potential of lactobacilli through comparative genomics of 213 strains and associated genera.</title>
        <authorList>
            <person name="Sun Z."/>
            <person name="Harris H.M."/>
            <person name="McCann A."/>
            <person name="Guo C."/>
            <person name="Argimon S."/>
            <person name="Zhang W."/>
            <person name="Yang X."/>
            <person name="Jeffery I.B."/>
            <person name="Cooney J.C."/>
            <person name="Kagawa T.F."/>
            <person name="Liu W."/>
            <person name="Song Y."/>
            <person name="Salvetti E."/>
            <person name="Wrobel A."/>
            <person name="Rasinkangas P."/>
            <person name="Parkhill J."/>
            <person name="Rea M.C."/>
            <person name="O'Sullivan O."/>
            <person name="Ritari J."/>
            <person name="Douillard F.P."/>
            <person name="Paul Ross R."/>
            <person name="Yang R."/>
            <person name="Briner A.E."/>
            <person name="Felis G.E."/>
            <person name="de Vos W.M."/>
            <person name="Barrangou R."/>
            <person name="Klaenhammer T.R."/>
            <person name="Caufield P.W."/>
            <person name="Cui Y."/>
            <person name="Zhang H."/>
            <person name="O'Toole P.W."/>
        </authorList>
    </citation>
    <scope>NUCLEOTIDE SEQUENCE [LARGE SCALE GENOMIC DNA]</scope>
    <source>
        <strain evidence="1 2">DSM 18933</strain>
    </source>
</reference>
<dbReference type="STRING" id="1423755.FC40_GL000943"/>
<dbReference type="PATRIC" id="fig|1423755.3.peg.1000"/>
<organism evidence="1 2">
    <name type="scientific">Ligilactobacillus hayakitensis DSM 18933 = JCM 14209</name>
    <dbReference type="NCBI Taxonomy" id="1423755"/>
    <lineage>
        <taxon>Bacteria</taxon>
        <taxon>Bacillati</taxon>
        <taxon>Bacillota</taxon>
        <taxon>Bacilli</taxon>
        <taxon>Lactobacillales</taxon>
        <taxon>Lactobacillaceae</taxon>
        <taxon>Ligilactobacillus</taxon>
    </lineage>
</organism>
<accession>A0A0R1WQN1</accession>
<gene>
    <name evidence="1" type="ORF">FC40_GL000943</name>
</gene>
<protein>
    <submittedName>
        <fullName evidence="1">Uncharacterized protein</fullName>
    </submittedName>
</protein>
<dbReference type="AlphaFoldDB" id="A0A0R1WQN1"/>